<dbReference type="AlphaFoldDB" id="A0A8R7NY36"/>
<accession>A0A8R7NY36</accession>
<protein>
    <submittedName>
        <fullName evidence="1">Uncharacterized protein</fullName>
    </submittedName>
</protein>
<reference evidence="2" key="1">
    <citation type="journal article" date="2013" name="Nature">
        <title>Draft genome of the wheat A-genome progenitor Triticum urartu.</title>
        <authorList>
            <person name="Ling H.Q."/>
            <person name="Zhao S."/>
            <person name="Liu D."/>
            <person name="Wang J."/>
            <person name="Sun H."/>
            <person name="Zhang C."/>
            <person name="Fan H."/>
            <person name="Li D."/>
            <person name="Dong L."/>
            <person name="Tao Y."/>
            <person name="Gao C."/>
            <person name="Wu H."/>
            <person name="Li Y."/>
            <person name="Cui Y."/>
            <person name="Guo X."/>
            <person name="Zheng S."/>
            <person name="Wang B."/>
            <person name="Yu K."/>
            <person name="Liang Q."/>
            <person name="Yang W."/>
            <person name="Lou X."/>
            <person name="Chen J."/>
            <person name="Feng M."/>
            <person name="Jian J."/>
            <person name="Zhang X."/>
            <person name="Luo G."/>
            <person name="Jiang Y."/>
            <person name="Liu J."/>
            <person name="Wang Z."/>
            <person name="Sha Y."/>
            <person name="Zhang B."/>
            <person name="Wu H."/>
            <person name="Tang D."/>
            <person name="Shen Q."/>
            <person name="Xue P."/>
            <person name="Zou S."/>
            <person name="Wang X."/>
            <person name="Liu X."/>
            <person name="Wang F."/>
            <person name="Yang Y."/>
            <person name="An X."/>
            <person name="Dong Z."/>
            <person name="Zhang K."/>
            <person name="Zhang X."/>
            <person name="Luo M.C."/>
            <person name="Dvorak J."/>
            <person name="Tong Y."/>
            <person name="Wang J."/>
            <person name="Yang H."/>
            <person name="Li Z."/>
            <person name="Wang D."/>
            <person name="Zhang A."/>
            <person name="Wang J."/>
        </authorList>
    </citation>
    <scope>NUCLEOTIDE SEQUENCE</scope>
    <source>
        <strain evidence="2">cv. G1812</strain>
    </source>
</reference>
<evidence type="ECO:0000313" key="1">
    <source>
        <dbReference type="EnsemblPlants" id="TuG1812G0100001820.01.T07"/>
    </source>
</evidence>
<evidence type="ECO:0000313" key="2">
    <source>
        <dbReference type="Proteomes" id="UP000015106"/>
    </source>
</evidence>
<dbReference type="Gramene" id="TuG1812G0100001820.01.T07">
    <property type="protein sequence ID" value="TuG1812G0100001820.01.T07"/>
    <property type="gene ID" value="TuG1812G0100001820.01"/>
</dbReference>
<dbReference type="EnsemblPlants" id="TuG1812G0100001820.01.T07">
    <property type="protein sequence ID" value="TuG1812G0100001820.01.T07"/>
    <property type="gene ID" value="TuG1812G0100001820.01"/>
</dbReference>
<organism evidence="1 2">
    <name type="scientific">Triticum urartu</name>
    <name type="common">Red wild einkorn</name>
    <name type="synonym">Crithodium urartu</name>
    <dbReference type="NCBI Taxonomy" id="4572"/>
    <lineage>
        <taxon>Eukaryota</taxon>
        <taxon>Viridiplantae</taxon>
        <taxon>Streptophyta</taxon>
        <taxon>Embryophyta</taxon>
        <taxon>Tracheophyta</taxon>
        <taxon>Spermatophyta</taxon>
        <taxon>Magnoliopsida</taxon>
        <taxon>Liliopsida</taxon>
        <taxon>Poales</taxon>
        <taxon>Poaceae</taxon>
        <taxon>BOP clade</taxon>
        <taxon>Pooideae</taxon>
        <taxon>Triticodae</taxon>
        <taxon>Triticeae</taxon>
        <taxon>Triticinae</taxon>
        <taxon>Triticum</taxon>
    </lineage>
</organism>
<reference evidence="1" key="2">
    <citation type="submission" date="2018-03" db="EMBL/GenBank/DDBJ databases">
        <title>The Triticum urartu genome reveals the dynamic nature of wheat genome evolution.</title>
        <authorList>
            <person name="Ling H."/>
            <person name="Ma B."/>
            <person name="Shi X."/>
            <person name="Liu H."/>
            <person name="Dong L."/>
            <person name="Sun H."/>
            <person name="Cao Y."/>
            <person name="Gao Q."/>
            <person name="Zheng S."/>
            <person name="Li Y."/>
            <person name="Yu Y."/>
            <person name="Du H."/>
            <person name="Qi M."/>
            <person name="Li Y."/>
            <person name="Yu H."/>
            <person name="Cui Y."/>
            <person name="Wang N."/>
            <person name="Chen C."/>
            <person name="Wu H."/>
            <person name="Zhao Y."/>
            <person name="Zhang J."/>
            <person name="Li Y."/>
            <person name="Zhou W."/>
            <person name="Zhang B."/>
            <person name="Hu W."/>
            <person name="Eijk M."/>
            <person name="Tang J."/>
            <person name="Witsenboer H."/>
            <person name="Zhao S."/>
            <person name="Li Z."/>
            <person name="Zhang A."/>
            <person name="Wang D."/>
            <person name="Liang C."/>
        </authorList>
    </citation>
    <scope>NUCLEOTIDE SEQUENCE [LARGE SCALE GENOMIC DNA]</scope>
    <source>
        <strain evidence="1">cv. G1812</strain>
    </source>
</reference>
<keyword evidence="2" id="KW-1185">Reference proteome</keyword>
<name>A0A8R7NY36_TRIUA</name>
<proteinExistence type="predicted"/>
<reference evidence="1" key="3">
    <citation type="submission" date="2022-06" db="UniProtKB">
        <authorList>
            <consortium name="EnsemblPlants"/>
        </authorList>
    </citation>
    <scope>IDENTIFICATION</scope>
</reference>
<gene>
    <name evidence="1" type="primary">LOC125509036</name>
</gene>
<dbReference type="Proteomes" id="UP000015106">
    <property type="component" value="Chromosome 1"/>
</dbReference>
<sequence length="118" mass="12907">MFLARHVYRRLRPGQQAGGDSARDQWKVIVAGHGPGYRRCCWPAPPPPPWASAGWCTWERRTGGACWPMASARRRPWGGIAGITSPATATARLSSGRPVPADLVVPLLLIYKVVVVYC</sequence>